<dbReference type="PROSITE" id="PS50883">
    <property type="entry name" value="EAL"/>
    <property type="match status" value="1"/>
</dbReference>
<feature type="domain" description="EAL" evidence="1">
    <location>
        <begin position="9"/>
        <end position="252"/>
    </location>
</feature>
<organism evidence="2 3">
    <name type="scientific">Brevibacillus reuszeri</name>
    <dbReference type="NCBI Taxonomy" id="54915"/>
    <lineage>
        <taxon>Bacteria</taxon>
        <taxon>Bacillati</taxon>
        <taxon>Bacillota</taxon>
        <taxon>Bacilli</taxon>
        <taxon>Bacillales</taxon>
        <taxon>Paenibacillaceae</taxon>
        <taxon>Brevibacillus</taxon>
    </lineage>
</organism>
<comment type="caution">
    <text evidence="2">The sequence shown here is derived from an EMBL/GenBank/DDBJ whole genome shotgun (WGS) entry which is preliminary data.</text>
</comment>
<dbReference type="PANTHER" id="PTHR33121:SF76">
    <property type="entry name" value="SIGNALING PROTEIN"/>
    <property type="match status" value="1"/>
</dbReference>
<sequence length="252" mass="29169">MSLIARKGKGKLMESIAELFEKREYYHAFQPICHLPERKRIGYEVLLRSKAGVNPEILFQLAKERKKLRELDTQSLHYALSTFFHQSTKKDRDLLFVNIFPSTITDLSFPLFIEEVSREYSPYLEQIVLEINESIMEGEVWHDPIFKERIADLKERGFLIALDDVGEGMNTFRKIVDISPDYIKIDRFFSHELSTSTDKQETVKLFVEFCQNDSQLILEGVEEEEDFVCASLLGVVIGQGYLFGKPGSLLDD</sequence>
<accession>A0ABQ0TR08</accession>
<keyword evidence="3" id="KW-1185">Reference proteome</keyword>
<dbReference type="SMART" id="SM00052">
    <property type="entry name" value="EAL"/>
    <property type="match status" value="1"/>
</dbReference>
<dbReference type="Pfam" id="PF00563">
    <property type="entry name" value="EAL"/>
    <property type="match status" value="1"/>
</dbReference>
<reference evidence="2 3" key="1">
    <citation type="submission" date="2019-06" db="EMBL/GenBank/DDBJ databases">
        <title>Whole genome shotgun sequence of Brevibacillus reuszeri NBRC 15719.</title>
        <authorList>
            <person name="Hosoyama A."/>
            <person name="Uohara A."/>
            <person name="Ohji S."/>
            <person name="Ichikawa N."/>
        </authorList>
    </citation>
    <scope>NUCLEOTIDE SEQUENCE [LARGE SCALE GENOMIC DNA]</scope>
    <source>
        <strain evidence="2 3">NBRC 15719</strain>
    </source>
</reference>
<protein>
    <recommendedName>
        <fullName evidence="1">EAL domain-containing protein</fullName>
    </recommendedName>
</protein>
<gene>
    <name evidence="2" type="ORF">BRE01_39630</name>
</gene>
<dbReference type="InterPro" id="IPR050706">
    <property type="entry name" value="Cyclic-di-GMP_PDE-like"/>
</dbReference>
<evidence type="ECO:0000313" key="3">
    <source>
        <dbReference type="Proteomes" id="UP000319578"/>
    </source>
</evidence>
<proteinExistence type="predicted"/>
<dbReference type="PANTHER" id="PTHR33121">
    <property type="entry name" value="CYCLIC DI-GMP PHOSPHODIESTERASE PDEF"/>
    <property type="match status" value="1"/>
</dbReference>
<dbReference type="InterPro" id="IPR001633">
    <property type="entry name" value="EAL_dom"/>
</dbReference>
<evidence type="ECO:0000259" key="1">
    <source>
        <dbReference type="PROSITE" id="PS50883"/>
    </source>
</evidence>
<name>A0ABQ0TR08_9BACL</name>
<dbReference type="Proteomes" id="UP000319578">
    <property type="component" value="Unassembled WGS sequence"/>
</dbReference>
<evidence type="ECO:0000313" key="2">
    <source>
        <dbReference type="EMBL" id="GED70261.1"/>
    </source>
</evidence>
<dbReference type="Gene3D" id="3.20.20.450">
    <property type="entry name" value="EAL domain"/>
    <property type="match status" value="1"/>
</dbReference>
<dbReference type="EMBL" id="BJON01000015">
    <property type="protein sequence ID" value="GED70261.1"/>
    <property type="molecule type" value="Genomic_DNA"/>
</dbReference>
<dbReference type="CDD" id="cd01948">
    <property type="entry name" value="EAL"/>
    <property type="match status" value="1"/>
</dbReference>
<dbReference type="SUPFAM" id="SSF141868">
    <property type="entry name" value="EAL domain-like"/>
    <property type="match status" value="1"/>
</dbReference>
<dbReference type="InterPro" id="IPR035919">
    <property type="entry name" value="EAL_sf"/>
</dbReference>